<dbReference type="KEGG" id="gak:X907_0384"/>
<keyword evidence="2" id="KW-1133">Transmembrane helix</keyword>
<dbReference type="EMBL" id="CP018911">
    <property type="protein sequence ID" value="AZU02932.1"/>
    <property type="molecule type" value="Genomic_DNA"/>
</dbReference>
<name>A0A3T0E6J2_9PROT</name>
<keyword evidence="2" id="KW-0472">Membrane</keyword>
<dbReference type="InterPro" id="IPR021834">
    <property type="entry name" value="DUF3426"/>
</dbReference>
<feature type="transmembrane region" description="Helical" evidence="2">
    <location>
        <begin position="95"/>
        <end position="115"/>
    </location>
</feature>
<evidence type="ECO:0000256" key="2">
    <source>
        <dbReference type="SAM" id="Phobius"/>
    </source>
</evidence>
<dbReference type="AlphaFoldDB" id="A0A3T0E6J2"/>
<organism evidence="3 4">
    <name type="scientific">Glycocaulis alkaliphilus</name>
    <dbReference type="NCBI Taxonomy" id="1434191"/>
    <lineage>
        <taxon>Bacteria</taxon>
        <taxon>Pseudomonadati</taxon>
        <taxon>Pseudomonadota</taxon>
        <taxon>Alphaproteobacteria</taxon>
        <taxon>Maricaulales</taxon>
        <taxon>Maricaulaceae</taxon>
        <taxon>Glycocaulis</taxon>
    </lineage>
</organism>
<feature type="region of interest" description="Disordered" evidence="1">
    <location>
        <begin position="53"/>
        <end position="89"/>
    </location>
</feature>
<evidence type="ECO:0000313" key="3">
    <source>
        <dbReference type="EMBL" id="AZU02932.1"/>
    </source>
</evidence>
<proteinExistence type="predicted"/>
<protein>
    <submittedName>
        <fullName evidence="3">Zinc finger-domain-containing protein</fullName>
    </submittedName>
</protein>
<evidence type="ECO:0000313" key="4">
    <source>
        <dbReference type="Proteomes" id="UP000286954"/>
    </source>
</evidence>
<reference evidence="3 4" key="1">
    <citation type="submission" date="2016-12" db="EMBL/GenBank/DDBJ databases">
        <title>The genome of dimorphic prosthecate Glycocaulis alkaliphilus 6b-8t, isolated from crude oil dictates its adaptability in petroleum environments.</title>
        <authorList>
            <person name="Wu X.-L."/>
            <person name="Geng S."/>
        </authorList>
    </citation>
    <scope>NUCLEOTIDE SEQUENCE [LARGE SCALE GENOMIC DNA]</scope>
    <source>
        <strain evidence="3 4">6B-8</strain>
    </source>
</reference>
<keyword evidence="4" id="KW-1185">Reference proteome</keyword>
<dbReference type="OrthoDB" id="7159357at2"/>
<feature type="compositionally biased region" description="Basic and acidic residues" evidence="1">
    <location>
        <begin position="72"/>
        <end position="86"/>
    </location>
</feature>
<dbReference type="Proteomes" id="UP000286954">
    <property type="component" value="Chromosome"/>
</dbReference>
<dbReference type="InterPro" id="IPR011723">
    <property type="entry name" value="Znf/thioredoxin_put"/>
</dbReference>
<dbReference type="Pfam" id="PF13717">
    <property type="entry name" value="Zn_ribbon_4"/>
    <property type="match status" value="1"/>
</dbReference>
<evidence type="ECO:0000256" key="1">
    <source>
        <dbReference type="SAM" id="MobiDB-lite"/>
    </source>
</evidence>
<dbReference type="RefSeq" id="WP_127569242.1">
    <property type="nucleotide sequence ID" value="NZ_BMFB01000006.1"/>
</dbReference>
<gene>
    <name evidence="3" type="ORF">X907_0384</name>
</gene>
<dbReference type="Pfam" id="PF11906">
    <property type="entry name" value="DUF3426"/>
    <property type="match status" value="1"/>
</dbReference>
<keyword evidence="2" id="KW-0812">Transmembrane</keyword>
<accession>A0A3T0E6J2</accession>
<sequence>MIVTCPSCETRYRVDPEAIALRKGRVRCAACGHGWKADEEALTLEEPAKPTLRKEAVASDAAPRPVGGMEAVKPHEVVRKRAETRRQRSRQTVEGAGWAVVAACGVLLMGAAWLFRVDIVDTFPRTASAYAAIGVPVNPLGLEVRNLRVTPSEDEEGALIIEGVVVNTTGRDRATLPLRAVITGEDGAVLVEWVVMLDSLSLPARGEESFRSVLSDPPAGAAELEVLFAPEG</sequence>
<dbReference type="NCBIfam" id="TIGR02098">
    <property type="entry name" value="MJ0042_CXXC"/>
    <property type="match status" value="1"/>
</dbReference>